<keyword evidence="3 6" id="KW-0479">Metal-binding</keyword>
<dbReference type="CDD" id="cd01092">
    <property type="entry name" value="APP-like"/>
    <property type="match status" value="1"/>
</dbReference>
<keyword evidence="9" id="KW-0645">Protease</keyword>
<keyword evidence="5" id="KW-0464">Manganese</keyword>
<dbReference type="PANTHER" id="PTHR46112:SF10">
    <property type="entry name" value="DIPEPTIDASE YKVY-RELATED"/>
    <property type="match status" value="1"/>
</dbReference>
<evidence type="ECO:0000256" key="2">
    <source>
        <dbReference type="ARBA" id="ARBA00008766"/>
    </source>
</evidence>
<comment type="cofactor">
    <cofactor evidence="1">
        <name>Mn(2+)</name>
        <dbReference type="ChEBI" id="CHEBI:29035"/>
    </cofactor>
</comment>
<comment type="similarity">
    <text evidence="2 6">Belongs to the peptidase M24B family.</text>
</comment>
<dbReference type="GO" id="GO:0046872">
    <property type="term" value="F:metal ion binding"/>
    <property type="evidence" value="ECO:0007669"/>
    <property type="project" value="UniProtKB-KW"/>
</dbReference>
<gene>
    <name evidence="9" type="ORF">G6Z83_01940</name>
</gene>
<dbReference type="EMBL" id="CP049228">
    <property type="protein sequence ID" value="QIH23507.1"/>
    <property type="molecule type" value="Genomic_DNA"/>
</dbReference>
<dbReference type="PROSITE" id="PS00491">
    <property type="entry name" value="PROLINE_PEPTIDASE"/>
    <property type="match status" value="1"/>
</dbReference>
<accession>A0A6G7B7R1</accession>
<evidence type="ECO:0000313" key="10">
    <source>
        <dbReference type="Proteomes" id="UP000501676"/>
    </source>
</evidence>
<protein>
    <submittedName>
        <fullName evidence="9">Aminopeptidase P family protein</fullName>
    </submittedName>
</protein>
<sequence length="368" mass="40894">MNLDKLNEWLIKNNCDVAYISDPLSINYFTGFNMDPNERIFALVAFKDKPAFIFAPELNVEEAKHSAWNGDVYGYLDEQNPWQKIANLVSERIGRPQKIAIEKSFVSIARLEALKSVFTDADFSTDVSKLIGELRIIKTEEEVKQLQAAGAEADYAFEVGFNALRNGVTERYVAGQIEYRLKLDKGVMHTSFETICQAGTNAANPHLGPTLNTIKPNQLVLFDLGTMHNGYASDSSRTVAYGEPSAKEKEIYEIDREAQQAAIDAARPGMTAGELDAVARDIITKAGYGEYFIHRLGHGIGMSVHELPQIMSGNDFVLQEGMCFSIEPGIYIPNVGGVRIEDCGVLTNEGFKTFTKTDKQLKYIPVKE</sequence>
<dbReference type="Pfam" id="PF00557">
    <property type="entry name" value="Peptidase_M24"/>
    <property type="match status" value="1"/>
</dbReference>
<dbReference type="GO" id="GO:0004177">
    <property type="term" value="F:aminopeptidase activity"/>
    <property type="evidence" value="ECO:0007669"/>
    <property type="project" value="UniProtKB-KW"/>
</dbReference>
<evidence type="ECO:0000256" key="3">
    <source>
        <dbReference type="ARBA" id="ARBA00022723"/>
    </source>
</evidence>
<dbReference type="InterPro" id="IPR000587">
    <property type="entry name" value="Creatinase_N"/>
</dbReference>
<evidence type="ECO:0000256" key="4">
    <source>
        <dbReference type="ARBA" id="ARBA00022801"/>
    </source>
</evidence>
<dbReference type="SUPFAM" id="SSF55920">
    <property type="entry name" value="Creatinase/aminopeptidase"/>
    <property type="match status" value="1"/>
</dbReference>
<evidence type="ECO:0000256" key="1">
    <source>
        <dbReference type="ARBA" id="ARBA00001936"/>
    </source>
</evidence>
<feature type="domain" description="Creatinase N-terminal" evidence="8">
    <location>
        <begin position="3"/>
        <end position="137"/>
    </location>
</feature>
<evidence type="ECO:0000256" key="6">
    <source>
        <dbReference type="RuleBase" id="RU000590"/>
    </source>
</evidence>
<dbReference type="InterPro" id="IPR001131">
    <property type="entry name" value="Peptidase_M24B_aminopep-P_CS"/>
</dbReference>
<name>A0A6G7B7R1_9LACO</name>
<reference evidence="9 10" key="1">
    <citation type="submission" date="2020-02" db="EMBL/GenBank/DDBJ databases">
        <title>Complete genome sequences of six Lactobacillus iners strains isolated from the human vagina.</title>
        <authorList>
            <person name="France M.T."/>
            <person name="Rutt L."/>
            <person name="Narina S."/>
            <person name="Arbaugh S."/>
            <person name="Humphrys M.S."/>
            <person name="Ma B."/>
            <person name="Hayward M.R."/>
            <person name="Relman D."/>
            <person name="Kwon D.S."/>
            <person name="Ravel J."/>
        </authorList>
    </citation>
    <scope>NUCLEOTIDE SEQUENCE [LARGE SCALE GENOMIC DNA]</scope>
    <source>
        <strain evidence="9 10">C0210C1</strain>
    </source>
</reference>
<dbReference type="Proteomes" id="UP000501676">
    <property type="component" value="Chromosome"/>
</dbReference>
<evidence type="ECO:0000256" key="5">
    <source>
        <dbReference type="ARBA" id="ARBA00023211"/>
    </source>
</evidence>
<dbReference type="InterPro" id="IPR029149">
    <property type="entry name" value="Creatin/AminoP/Spt16_N"/>
</dbReference>
<dbReference type="Pfam" id="PF01321">
    <property type="entry name" value="Creatinase_N"/>
    <property type="match status" value="1"/>
</dbReference>
<dbReference type="Gene3D" id="3.40.350.10">
    <property type="entry name" value="Creatinase/prolidase N-terminal domain"/>
    <property type="match status" value="1"/>
</dbReference>
<dbReference type="AlphaFoldDB" id="A0A6G7B7R1"/>
<dbReference type="SUPFAM" id="SSF53092">
    <property type="entry name" value="Creatinase/prolidase N-terminal domain"/>
    <property type="match status" value="1"/>
</dbReference>
<feature type="domain" description="Peptidase M24" evidence="7">
    <location>
        <begin position="145"/>
        <end position="347"/>
    </location>
</feature>
<keyword evidence="4" id="KW-0378">Hydrolase</keyword>
<dbReference type="RefSeq" id="WP_006735520.1">
    <property type="nucleotide sequence ID" value="NZ_CP049228.1"/>
</dbReference>
<evidence type="ECO:0000313" key="9">
    <source>
        <dbReference type="EMBL" id="QIH23507.1"/>
    </source>
</evidence>
<keyword evidence="9" id="KW-0031">Aminopeptidase</keyword>
<organism evidence="9 10">
    <name type="scientific">Lactobacillus iners</name>
    <dbReference type="NCBI Taxonomy" id="147802"/>
    <lineage>
        <taxon>Bacteria</taxon>
        <taxon>Bacillati</taxon>
        <taxon>Bacillota</taxon>
        <taxon>Bacilli</taxon>
        <taxon>Lactobacillales</taxon>
        <taxon>Lactobacillaceae</taxon>
        <taxon>Lactobacillus</taxon>
    </lineage>
</organism>
<dbReference type="InterPro" id="IPR036005">
    <property type="entry name" value="Creatinase/aminopeptidase-like"/>
</dbReference>
<evidence type="ECO:0000259" key="8">
    <source>
        <dbReference type="Pfam" id="PF01321"/>
    </source>
</evidence>
<dbReference type="InterPro" id="IPR050659">
    <property type="entry name" value="Peptidase_M24B"/>
</dbReference>
<dbReference type="Gene3D" id="3.90.230.10">
    <property type="entry name" value="Creatinase/methionine aminopeptidase superfamily"/>
    <property type="match status" value="1"/>
</dbReference>
<dbReference type="PANTHER" id="PTHR46112">
    <property type="entry name" value="AMINOPEPTIDASE"/>
    <property type="match status" value="1"/>
</dbReference>
<dbReference type="InterPro" id="IPR000994">
    <property type="entry name" value="Pept_M24"/>
</dbReference>
<evidence type="ECO:0000259" key="7">
    <source>
        <dbReference type="Pfam" id="PF00557"/>
    </source>
</evidence>
<proteinExistence type="inferred from homology"/>